<accession>S3NUI1</accession>
<dbReference type="Pfam" id="PF22150">
    <property type="entry name" value="Tt1218-like"/>
    <property type="match status" value="1"/>
</dbReference>
<keyword evidence="1" id="KW-0472">Membrane</keyword>
<evidence type="ECO:0000259" key="2">
    <source>
        <dbReference type="Pfam" id="PF22150"/>
    </source>
</evidence>
<gene>
    <name evidence="3" type="ORF">F945_03350</name>
</gene>
<name>S3NUI1_9GAMM</name>
<dbReference type="STRING" id="632955.GCA_000829675_03030"/>
<dbReference type="Proteomes" id="UP000014568">
    <property type="component" value="Unassembled WGS sequence"/>
</dbReference>
<evidence type="ECO:0000313" key="3">
    <source>
        <dbReference type="EMBL" id="EPF70331.1"/>
    </source>
</evidence>
<keyword evidence="1" id="KW-0812">Transmembrane</keyword>
<reference evidence="3 4" key="1">
    <citation type="submission" date="2013-06" db="EMBL/GenBank/DDBJ databases">
        <title>The Genome Sequence of Acinetobacter rudis CIP 110305.</title>
        <authorList>
            <consortium name="The Broad Institute Genome Sequencing Platform"/>
            <consortium name="The Broad Institute Genome Sequencing Center for Infectious Disease"/>
            <person name="Cerqueira G."/>
            <person name="Feldgarden M."/>
            <person name="Courvalin P."/>
            <person name="Perichon B."/>
            <person name="Grillot-Courvalin C."/>
            <person name="Clermont D."/>
            <person name="Rocha E."/>
            <person name="Yoon E.-J."/>
            <person name="Nemec A."/>
            <person name="Young S.K."/>
            <person name="Zeng Q."/>
            <person name="Gargeya S."/>
            <person name="Fitzgerald M."/>
            <person name="Abouelleil A."/>
            <person name="Alvarado L."/>
            <person name="Berlin A.M."/>
            <person name="Chapman S.B."/>
            <person name="Dewar J."/>
            <person name="Goldberg J."/>
            <person name="Griggs A."/>
            <person name="Gujja S."/>
            <person name="Hansen M."/>
            <person name="Howarth C."/>
            <person name="Imamovic A."/>
            <person name="Larimer J."/>
            <person name="McCowan C."/>
            <person name="Murphy C."/>
            <person name="Pearson M."/>
            <person name="Priest M."/>
            <person name="Roberts A."/>
            <person name="Saif S."/>
            <person name="Shea T."/>
            <person name="Sykes S."/>
            <person name="Wortman J."/>
            <person name="Nusbaum C."/>
            <person name="Birren B."/>
        </authorList>
    </citation>
    <scope>NUCLEOTIDE SEQUENCE [LARGE SCALE GENOMIC DNA]</scope>
    <source>
        <strain evidence="3 4">CIP 110305</strain>
    </source>
</reference>
<dbReference type="RefSeq" id="WP_016657717.1">
    <property type="nucleotide sequence ID" value="NZ_KE340355.1"/>
</dbReference>
<keyword evidence="1" id="KW-1133">Transmembrane helix</keyword>
<dbReference type="NCBIfam" id="TIGR02523">
    <property type="entry name" value="type_IV_pilV"/>
    <property type="match status" value="1"/>
</dbReference>
<evidence type="ECO:0000313" key="4">
    <source>
        <dbReference type="Proteomes" id="UP000014568"/>
    </source>
</evidence>
<dbReference type="HOGENOM" id="CLU_103234_1_0_6"/>
<feature type="transmembrane region" description="Helical" evidence="1">
    <location>
        <begin position="15"/>
        <end position="38"/>
    </location>
</feature>
<dbReference type="PATRIC" id="fig|421052.3.peg.3284"/>
<keyword evidence="4" id="KW-1185">Reference proteome</keyword>
<proteinExistence type="predicted"/>
<dbReference type="AlphaFoldDB" id="S3NUI1"/>
<protein>
    <submittedName>
        <fullName evidence="3">Type IV pilus modification protein PilV</fullName>
    </submittedName>
</protein>
<dbReference type="eggNOG" id="COG4967">
    <property type="taxonomic scope" value="Bacteria"/>
</dbReference>
<feature type="domain" description="Type IV pilin Tt1218-like" evidence="2">
    <location>
        <begin position="37"/>
        <end position="104"/>
    </location>
</feature>
<dbReference type="InterPro" id="IPR054402">
    <property type="entry name" value="Tt1218-like_dom"/>
</dbReference>
<comment type="caution">
    <text evidence="3">The sequence shown here is derived from an EMBL/GenBank/DDBJ whole genome shotgun (WGS) entry which is preliminary data.</text>
</comment>
<dbReference type="EMBL" id="ATGI01000038">
    <property type="protein sequence ID" value="EPF70331.1"/>
    <property type="molecule type" value="Genomic_DNA"/>
</dbReference>
<sequence>MDIISDPSNHINQHGLGLVEVLLALLLLSISVLGYAALQVRAMHAAQEASHYIDAVNLAKDMAERIRVNPQGFMQKVNFSTINSTVTCTLAIPCSSGAMAEFDFVQVSHKAQERAMQIAILPCQSSTKKRQCIYVAWRHKKVDQAEPPMTECIHARNDYPDAHCLVVEAYPYVG</sequence>
<evidence type="ECO:0000256" key="1">
    <source>
        <dbReference type="SAM" id="Phobius"/>
    </source>
</evidence>
<organism evidence="3 4">
    <name type="scientific">Acinetobacter rudis CIP 110305</name>
    <dbReference type="NCBI Taxonomy" id="421052"/>
    <lineage>
        <taxon>Bacteria</taxon>
        <taxon>Pseudomonadati</taxon>
        <taxon>Pseudomonadota</taxon>
        <taxon>Gammaproteobacteria</taxon>
        <taxon>Moraxellales</taxon>
        <taxon>Moraxellaceae</taxon>
        <taxon>Acinetobacter</taxon>
    </lineage>
</organism>
<dbReference type="OrthoDB" id="6658593at2"/>
<dbReference type="InterPro" id="IPR013362">
    <property type="entry name" value="Pilus_4_PilV"/>
</dbReference>